<reference evidence="1 2" key="1">
    <citation type="submission" date="2013-11" db="EMBL/GenBank/DDBJ databases">
        <title>Opisthorchis viverrini - life in the bile duct.</title>
        <authorList>
            <person name="Young N.D."/>
            <person name="Nagarajan N."/>
            <person name="Lin S.J."/>
            <person name="Korhonen P.K."/>
            <person name="Jex A.R."/>
            <person name="Hall R.S."/>
            <person name="Safavi-Hemami H."/>
            <person name="Kaewkong W."/>
            <person name="Bertrand D."/>
            <person name="Gao S."/>
            <person name="Seet Q."/>
            <person name="Wongkham S."/>
            <person name="Teh B.T."/>
            <person name="Wongkham C."/>
            <person name="Intapan P.M."/>
            <person name="Maleewong W."/>
            <person name="Yang X."/>
            <person name="Hu M."/>
            <person name="Wang Z."/>
            <person name="Hofmann A."/>
            <person name="Sternberg P.W."/>
            <person name="Tan P."/>
            <person name="Wang J."/>
            <person name="Gasser R.B."/>
        </authorList>
    </citation>
    <scope>NUCLEOTIDE SEQUENCE [LARGE SCALE GENOMIC DNA]</scope>
</reference>
<protein>
    <submittedName>
        <fullName evidence="1">Uncharacterized protein</fullName>
    </submittedName>
</protein>
<dbReference type="AlphaFoldDB" id="A0A074ZXU7"/>
<accession>A0A074ZXU7</accession>
<dbReference type="Proteomes" id="UP000054324">
    <property type="component" value="Unassembled WGS sequence"/>
</dbReference>
<evidence type="ECO:0000313" key="1">
    <source>
        <dbReference type="EMBL" id="KER20019.1"/>
    </source>
</evidence>
<keyword evidence="2" id="KW-1185">Reference proteome</keyword>
<evidence type="ECO:0000313" key="2">
    <source>
        <dbReference type="Proteomes" id="UP000054324"/>
    </source>
</evidence>
<dbReference type="KEGG" id="ovi:T265_11339"/>
<name>A0A074ZXU7_OPIVI</name>
<dbReference type="RefSeq" id="XP_009176234.1">
    <property type="nucleotide sequence ID" value="XM_009177970.1"/>
</dbReference>
<dbReference type="CTD" id="20325507"/>
<sequence>MIVITWLQYRFCCLGRVIRMPDDHLPHRAFFTQFRRRPSSGQSMIWQRNMKALNSCVDKYRLRGPRPQDVTNEWLVAENSRPSWGSSGRHRPRVSVNLMSYLKPNRTKLAEYTHLQANLLSDRHCIRTEKVRTAFVNSRDPWGRRDLSLSVKVEFTMLRCAPYYYTDRKAWPLRAEDVKRLSSFDHRCLRSIA</sequence>
<proteinExistence type="predicted"/>
<organism evidence="1 2">
    <name type="scientific">Opisthorchis viverrini</name>
    <name type="common">Southeast Asian liver fluke</name>
    <dbReference type="NCBI Taxonomy" id="6198"/>
    <lineage>
        <taxon>Eukaryota</taxon>
        <taxon>Metazoa</taxon>
        <taxon>Spiralia</taxon>
        <taxon>Lophotrochozoa</taxon>
        <taxon>Platyhelminthes</taxon>
        <taxon>Trematoda</taxon>
        <taxon>Digenea</taxon>
        <taxon>Opisthorchiida</taxon>
        <taxon>Opisthorchiata</taxon>
        <taxon>Opisthorchiidae</taxon>
        <taxon>Opisthorchis</taxon>
    </lineage>
</organism>
<dbReference type="GeneID" id="20325507"/>
<dbReference type="OrthoDB" id="8862460at2759"/>
<gene>
    <name evidence="1" type="ORF">T265_11339</name>
</gene>
<dbReference type="EMBL" id="KL597104">
    <property type="protein sequence ID" value="KER20019.1"/>
    <property type="molecule type" value="Genomic_DNA"/>
</dbReference>